<dbReference type="Proteomes" id="UP001055439">
    <property type="component" value="Chromosome 8"/>
</dbReference>
<reference evidence="2" key="1">
    <citation type="submission" date="2022-05" db="EMBL/GenBank/DDBJ databases">
        <title>The Musa troglodytarum L. genome provides insights into the mechanism of non-climacteric behaviour and enrichment of carotenoids.</title>
        <authorList>
            <person name="Wang J."/>
        </authorList>
    </citation>
    <scope>NUCLEOTIDE SEQUENCE</scope>
    <source>
        <tissue evidence="2">Leaf</tissue>
    </source>
</reference>
<evidence type="ECO:0000313" key="3">
    <source>
        <dbReference type="Proteomes" id="UP001055439"/>
    </source>
</evidence>
<dbReference type="OrthoDB" id="1937476at2759"/>
<protein>
    <submittedName>
        <fullName evidence="2">Uncharacterized protein</fullName>
    </submittedName>
</protein>
<keyword evidence="1" id="KW-0472">Membrane</keyword>
<proteinExistence type="predicted"/>
<accession>A0A9E7GX94</accession>
<sequence length="77" mass="9036">MFKSHDYSRTMKTKFLVMNILSTYNAIIGCPTLNYLHVVIWTYYMNLKFLTKASIDELKCDPWELVPHIAHLKASEP</sequence>
<feature type="transmembrane region" description="Helical" evidence="1">
    <location>
        <begin position="21"/>
        <end position="44"/>
    </location>
</feature>
<keyword evidence="1" id="KW-0812">Transmembrane</keyword>
<name>A0A9E7GX94_9LILI</name>
<keyword evidence="1" id="KW-1133">Transmembrane helix</keyword>
<dbReference type="AlphaFoldDB" id="A0A9E7GX94"/>
<evidence type="ECO:0000256" key="1">
    <source>
        <dbReference type="SAM" id="Phobius"/>
    </source>
</evidence>
<gene>
    <name evidence="2" type="ORF">MUK42_36732</name>
</gene>
<dbReference type="PROSITE" id="PS51257">
    <property type="entry name" value="PROKAR_LIPOPROTEIN"/>
    <property type="match status" value="1"/>
</dbReference>
<dbReference type="EMBL" id="CP097510">
    <property type="protein sequence ID" value="URE22635.1"/>
    <property type="molecule type" value="Genomic_DNA"/>
</dbReference>
<organism evidence="2 3">
    <name type="scientific">Musa troglodytarum</name>
    <name type="common">fe'i banana</name>
    <dbReference type="NCBI Taxonomy" id="320322"/>
    <lineage>
        <taxon>Eukaryota</taxon>
        <taxon>Viridiplantae</taxon>
        <taxon>Streptophyta</taxon>
        <taxon>Embryophyta</taxon>
        <taxon>Tracheophyta</taxon>
        <taxon>Spermatophyta</taxon>
        <taxon>Magnoliopsida</taxon>
        <taxon>Liliopsida</taxon>
        <taxon>Zingiberales</taxon>
        <taxon>Musaceae</taxon>
        <taxon>Musa</taxon>
    </lineage>
</organism>
<keyword evidence="3" id="KW-1185">Reference proteome</keyword>
<evidence type="ECO:0000313" key="2">
    <source>
        <dbReference type="EMBL" id="URE22635.1"/>
    </source>
</evidence>